<organism evidence="2 3">
    <name type="scientific">Aspergillus tanneri</name>
    <dbReference type="NCBI Taxonomy" id="1220188"/>
    <lineage>
        <taxon>Eukaryota</taxon>
        <taxon>Fungi</taxon>
        <taxon>Dikarya</taxon>
        <taxon>Ascomycota</taxon>
        <taxon>Pezizomycotina</taxon>
        <taxon>Eurotiomycetes</taxon>
        <taxon>Eurotiomycetidae</taxon>
        <taxon>Eurotiales</taxon>
        <taxon>Aspergillaceae</taxon>
        <taxon>Aspergillus</taxon>
        <taxon>Aspergillus subgen. Circumdati</taxon>
    </lineage>
</organism>
<name>A0A4S3JBG8_9EURO</name>
<dbReference type="EMBL" id="SOSA01000526">
    <property type="protein sequence ID" value="THC90391.1"/>
    <property type="molecule type" value="Genomic_DNA"/>
</dbReference>
<keyword evidence="3" id="KW-1185">Reference proteome</keyword>
<dbReference type="Pfam" id="PF00339">
    <property type="entry name" value="Arrestin_N"/>
    <property type="match status" value="1"/>
</dbReference>
<dbReference type="VEuPathDB" id="FungiDB:EYZ11_010154"/>
<gene>
    <name evidence="2" type="ORF">EYZ11_010154</name>
</gene>
<evidence type="ECO:0000313" key="2">
    <source>
        <dbReference type="EMBL" id="THC90391.1"/>
    </source>
</evidence>
<dbReference type="InterPro" id="IPR011021">
    <property type="entry name" value="Arrestin-like_N"/>
</dbReference>
<comment type="caution">
    <text evidence="2">The sequence shown here is derived from an EMBL/GenBank/DDBJ whole genome shotgun (WGS) entry which is preliminary data.</text>
</comment>
<dbReference type="InterPro" id="IPR014756">
    <property type="entry name" value="Ig_E-set"/>
</dbReference>
<feature type="domain" description="Arrestin-like N-terminal" evidence="1">
    <location>
        <begin position="18"/>
        <end position="84"/>
    </location>
</feature>
<accession>A0A4S3JBG8</accession>
<sequence>MLSRVERFFESPSRMDLRIQLKKEQPVYTNEDEVSGHVVLRNEAEVDITKITIKLSGSATSRLDSGKLTELHELFKRNKQVFPPSHCASWFTSGDLTVSPDIARKRSASRQPRHLLRKLPPSTGDRTTPEEIKYVLEATVQYNGLIFRKVLICSPDGSNISSSSPLTYEIVAELLHGPFLLLGHPISLRVKVLGFKLDDSNVAALLHDFQSMLIENTEVRSCGSTQVHSRSWITQTMSNLRQPLVVEDSPASESILTLNDTLWSRHCVPLHLTPTFEICNLSRSYHLVVRLGIEVVRNNALEKELDLESA</sequence>
<dbReference type="CDD" id="cd22952">
    <property type="entry name" value="ART10-like"/>
    <property type="match status" value="1"/>
</dbReference>
<evidence type="ECO:0000313" key="3">
    <source>
        <dbReference type="Proteomes" id="UP000308092"/>
    </source>
</evidence>
<evidence type="ECO:0000259" key="1">
    <source>
        <dbReference type="Pfam" id="PF00339"/>
    </source>
</evidence>
<dbReference type="Proteomes" id="UP000308092">
    <property type="component" value="Unassembled WGS sequence"/>
</dbReference>
<dbReference type="AlphaFoldDB" id="A0A4S3JBG8"/>
<dbReference type="SUPFAM" id="SSF81296">
    <property type="entry name" value="E set domains"/>
    <property type="match status" value="1"/>
</dbReference>
<protein>
    <recommendedName>
        <fullName evidence="1">Arrestin-like N-terminal domain-containing protein</fullName>
    </recommendedName>
</protein>
<reference evidence="2 3" key="1">
    <citation type="submission" date="2019-03" db="EMBL/GenBank/DDBJ databases">
        <title>The genome sequence of a newly discovered highly antifungal drug resistant Aspergillus species, Aspergillus tanneri NIH 1004.</title>
        <authorList>
            <person name="Mounaud S."/>
            <person name="Singh I."/>
            <person name="Joardar V."/>
            <person name="Pakala S."/>
            <person name="Pakala S."/>
            <person name="Venepally P."/>
            <person name="Hoover J."/>
            <person name="Nierman W."/>
            <person name="Chung J."/>
            <person name="Losada L."/>
        </authorList>
    </citation>
    <scope>NUCLEOTIDE SEQUENCE [LARGE SCALE GENOMIC DNA]</scope>
    <source>
        <strain evidence="2 3">NIH1004</strain>
    </source>
</reference>
<proteinExistence type="predicted"/>
<dbReference type="Gene3D" id="2.60.40.640">
    <property type="match status" value="1"/>
</dbReference>
<dbReference type="InterPro" id="IPR014752">
    <property type="entry name" value="Arrestin-like_C"/>
</dbReference>
<dbReference type="STRING" id="1220188.A0A4S3JBG8"/>